<dbReference type="NCBIfam" id="NF011470">
    <property type="entry name" value="PRK14887.1"/>
    <property type="match status" value="1"/>
</dbReference>
<evidence type="ECO:0008006" key="4">
    <source>
        <dbReference type="Google" id="ProtNLM"/>
    </source>
</evidence>
<accession>A0A2A2H0N9</accession>
<organism evidence="2 3">
    <name type="scientific">Methanobacterium bryantii</name>
    <dbReference type="NCBI Taxonomy" id="2161"/>
    <lineage>
        <taxon>Archaea</taxon>
        <taxon>Methanobacteriati</taxon>
        <taxon>Methanobacteriota</taxon>
        <taxon>Methanomada group</taxon>
        <taxon>Methanobacteria</taxon>
        <taxon>Methanobacteriales</taxon>
        <taxon>Methanobacteriaceae</taxon>
        <taxon>Methanobacterium</taxon>
    </lineage>
</organism>
<evidence type="ECO:0000313" key="3">
    <source>
        <dbReference type="Proteomes" id="UP000217784"/>
    </source>
</evidence>
<dbReference type="AlphaFoldDB" id="A0A2A2H0N9"/>
<dbReference type="OrthoDB" id="81933at2157"/>
<protein>
    <recommendedName>
        <fullName evidence="4">KEOPS complex Pcc1-like subunit</fullName>
    </recommendedName>
</protein>
<reference evidence="2 3" key="1">
    <citation type="journal article" date="2017" name="BMC Genomics">
        <title>Genomic analysis of methanogenic archaea reveals a shift towards energy conservation.</title>
        <authorList>
            <person name="Gilmore S.P."/>
            <person name="Henske J.K."/>
            <person name="Sexton J.A."/>
            <person name="Solomon K.V."/>
            <person name="Seppala S."/>
            <person name="Yoo J.I."/>
            <person name="Huyett L.M."/>
            <person name="Pressman A."/>
            <person name="Cogan J.Z."/>
            <person name="Kivenson V."/>
            <person name="Peng X."/>
            <person name="Tan Y."/>
            <person name="Valentine D.L."/>
            <person name="O'Malley M.A."/>
        </authorList>
    </citation>
    <scope>NUCLEOTIDE SEQUENCE [LARGE SCALE GENOMIC DNA]</scope>
    <source>
        <strain evidence="2 3">M.o.H.</strain>
    </source>
</reference>
<comment type="caution">
    <text evidence="2">The sequence shown here is derived from an EMBL/GenBank/DDBJ whole genome shotgun (WGS) entry which is preliminary data.</text>
</comment>
<comment type="similarity">
    <text evidence="1">Belongs to the CTAG/PCC1 family.</text>
</comment>
<dbReference type="Pfam" id="PF09341">
    <property type="entry name" value="Pcc1"/>
    <property type="match status" value="1"/>
</dbReference>
<sequence length="79" mass="8958">MQIESTIIFTYETEEEAKIALGSLKPDNMGFIESCVENNSLICKLDSESLRTTLATVDDILFCEMMAEKVIDFTKEEIK</sequence>
<evidence type="ECO:0000256" key="1">
    <source>
        <dbReference type="ARBA" id="ARBA00007073"/>
    </source>
</evidence>
<dbReference type="EMBL" id="LMVM01000041">
    <property type="protein sequence ID" value="PAV02949.1"/>
    <property type="molecule type" value="Genomic_DNA"/>
</dbReference>
<dbReference type="RefSeq" id="WP_069582484.1">
    <property type="nucleotide sequence ID" value="NZ_LMVM01000041.1"/>
</dbReference>
<proteinExistence type="inferred from homology"/>
<dbReference type="InterPro" id="IPR015419">
    <property type="entry name" value="CTAG/Pcc1"/>
</dbReference>
<dbReference type="Proteomes" id="UP000217784">
    <property type="component" value="Unassembled WGS sequence"/>
</dbReference>
<evidence type="ECO:0000313" key="2">
    <source>
        <dbReference type="EMBL" id="PAV02949.1"/>
    </source>
</evidence>
<name>A0A2A2H0N9_METBR</name>
<keyword evidence="3" id="KW-1185">Reference proteome</keyword>
<gene>
    <name evidence="2" type="ORF">ASJ80_03845</name>
</gene>